<dbReference type="CDD" id="cd00593">
    <property type="entry name" value="RIBOc"/>
    <property type="match status" value="1"/>
</dbReference>
<evidence type="ECO:0000256" key="1">
    <source>
        <dbReference type="ARBA" id="ARBA00001936"/>
    </source>
</evidence>
<evidence type="ECO:0000259" key="9">
    <source>
        <dbReference type="PROSITE" id="PS50142"/>
    </source>
</evidence>
<evidence type="ECO:0000256" key="7">
    <source>
        <dbReference type="ARBA" id="ARBA00022842"/>
    </source>
</evidence>
<dbReference type="AlphaFoldDB" id="A0A328D2R1"/>
<feature type="domain" description="RNase III" evidence="9">
    <location>
        <begin position="57"/>
        <end position="198"/>
    </location>
</feature>
<keyword evidence="3" id="KW-0540">Nuclease</keyword>
<dbReference type="Gene3D" id="3.30.160.20">
    <property type="match status" value="1"/>
</dbReference>
<evidence type="ECO:0000256" key="4">
    <source>
        <dbReference type="ARBA" id="ARBA00022723"/>
    </source>
</evidence>
<dbReference type="PANTHER" id="PTHR14950">
    <property type="entry name" value="DICER-RELATED"/>
    <property type="match status" value="1"/>
</dbReference>
<keyword evidence="6" id="KW-0378">Hydrolase</keyword>
<sequence>MSSSSPLRSLQSLWSPAKKWIASYGSIFNNFLGARGNPWELKESKTHEEGEESIPNIGEIEKIIGYNFNEQSLLCQAFTHSSYHKKCESYERLEYVGDSVLNLMITQQQFLMYPNLPPGMLSPLRAANVDTEKLARVAVKHRFHKFLRHNKPVLQKRINLFLGALPKYPLHSHGLIAAPKVLADVVESTIGAVFIDSNASLDKTWEITKALLDPIITPEMLETNPVKKLNEICQKHKLKVQLIDLWAQNRTCEVLVGSQFRGRGKCLQKKEVALNRAANEAYDEVVRVLGCVKS</sequence>
<dbReference type="EMBL" id="NQVE01000200">
    <property type="protein sequence ID" value="RAL39370.1"/>
    <property type="molecule type" value="Genomic_DNA"/>
</dbReference>
<evidence type="ECO:0000256" key="8">
    <source>
        <dbReference type="ARBA" id="ARBA00022884"/>
    </source>
</evidence>
<organism evidence="10 11">
    <name type="scientific">Cuscuta australis</name>
    <dbReference type="NCBI Taxonomy" id="267555"/>
    <lineage>
        <taxon>Eukaryota</taxon>
        <taxon>Viridiplantae</taxon>
        <taxon>Streptophyta</taxon>
        <taxon>Embryophyta</taxon>
        <taxon>Tracheophyta</taxon>
        <taxon>Spermatophyta</taxon>
        <taxon>Magnoliopsida</taxon>
        <taxon>eudicotyledons</taxon>
        <taxon>Gunneridae</taxon>
        <taxon>Pentapetalae</taxon>
        <taxon>asterids</taxon>
        <taxon>lamiids</taxon>
        <taxon>Solanales</taxon>
        <taxon>Convolvulaceae</taxon>
        <taxon>Cuscuteae</taxon>
        <taxon>Cuscuta</taxon>
        <taxon>Cuscuta subgen. Grammica</taxon>
        <taxon>Cuscuta sect. Cleistogrammica</taxon>
    </lineage>
</organism>
<evidence type="ECO:0000256" key="5">
    <source>
        <dbReference type="ARBA" id="ARBA00022759"/>
    </source>
</evidence>
<dbReference type="SMART" id="SM00535">
    <property type="entry name" value="RIBOc"/>
    <property type="match status" value="1"/>
</dbReference>
<accession>A0A328D2R1</accession>
<dbReference type="PROSITE" id="PS00517">
    <property type="entry name" value="RNASE_3_1"/>
    <property type="match status" value="1"/>
</dbReference>
<reference evidence="10 11" key="1">
    <citation type="submission" date="2018-06" db="EMBL/GenBank/DDBJ databases">
        <title>The Genome of Cuscuta australis (Dodder) Provides Insight into the Evolution of Plant Parasitism.</title>
        <authorList>
            <person name="Liu H."/>
        </authorList>
    </citation>
    <scope>NUCLEOTIDE SEQUENCE [LARGE SCALE GENOMIC DNA]</scope>
    <source>
        <strain evidence="11">cv. Yunnan</strain>
        <tissue evidence="10">Vines</tissue>
    </source>
</reference>
<evidence type="ECO:0000313" key="10">
    <source>
        <dbReference type="EMBL" id="RAL39370.1"/>
    </source>
</evidence>
<comment type="cofactor">
    <cofactor evidence="2">
        <name>Mg(2+)</name>
        <dbReference type="ChEBI" id="CHEBI:18420"/>
    </cofactor>
</comment>
<protein>
    <recommendedName>
        <fullName evidence="9">RNase III domain-containing protein</fullName>
    </recommendedName>
</protein>
<evidence type="ECO:0000256" key="3">
    <source>
        <dbReference type="ARBA" id="ARBA00022722"/>
    </source>
</evidence>
<dbReference type="GO" id="GO:0005737">
    <property type="term" value="C:cytoplasm"/>
    <property type="evidence" value="ECO:0007669"/>
    <property type="project" value="TreeGrafter"/>
</dbReference>
<evidence type="ECO:0000256" key="2">
    <source>
        <dbReference type="ARBA" id="ARBA00001946"/>
    </source>
</evidence>
<dbReference type="Proteomes" id="UP000249390">
    <property type="component" value="Unassembled WGS sequence"/>
</dbReference>
<dbReference type="GO" id="GO:0003723">
    <property type="term" value="F:RNA binding"/>
    <property type="evidence" value="ECO:0007669"/>
    <property type="project" value="UniProtKB-KW"/>
</dbReference>
<keyword evidence="4" id="KW-0479">Metal-binding</keyword>
<dbReference type="InterPro" id="IPR000999">
    <property type="entry name" value="RNase_III_dom"/>
</dbReference>
<dbReference type="Gene3D" id="1.10.1520.10">
    <property type="entry name" value="Ribonuclease III domain"/>
    <property type="match status" value="1"/>
</dbReference>
<evidence type="ECO:0000256" key="6">
    <source>
        <dbReference type="ARBA" id="ARBA00022801"/>
    </source>
</evidence>
<comment type="cofactor">
    <cofactor evidence="1">
        <name>Mn(2+)</name>
        <dbReference type="ChEBI" id="CHEBI:29035"/>
    </cofactor>
</comment>
<dbReference type="FunFam" id="1.10.1520.10:FF:000004">
    <property type="entry name" value="Endoribonuclease dicer-like 1"/>
    <property type="match status" value="1"/>
</dbReference>
<dbReference type="PROSITE" id="PS50142">
    <property type="entry name" value="RNASE_3_2"/>
    <property type="match status" value="1"/>
</dbReference>
<name>A0A328D2R1_9ASTE</name>
<keyword evidence="7" id="KW-0460">Magnesium</keyword>
<dbReference type="GO" id="GO:0005634">
    <property type="term" value="C:nucleus"/>
    <property type="evidence" value="ECO:0007669"/>
    <property type="project" value="TreeGrafter"/>
</dbReference>
<gene>
    <name evidence="10" type="ORF">DM860_002903</name>
</gene>
<comment type="caution">
    <text evidence="10">The sequence shown here is derived from an EMBL/GenBank/DDBJ whole genome shotgun (WGS) entry which is preliminary data.</text>
</comment>
<dbReference type="Pfam" id="PF00636">
    <property type="entry name" value="Ribonuclease_3"/>
    <property type="match status" value="1"/>
</dbReference>
<dbReference type="GO" id="GO:0030422">
    <property type="term" value="P:siRNA processing"/>
    <property type="evidence" value="ECO:0007669"/>
    <property type="project" value="TreeGrafter"/>
</dbReference>
<dbReference type="GO" id="GO:0046872">
    <property type="term" value="F:metal ion binding"/>
    <property type="evidence" value="ECO:0007669"/>
    <property type="project" value="UniProtKB-KW"/>
</dbReference>
<dbReference type="InterPro" id="IPR036389">
    <property type="entry name" value="RNase_III_sf"/>
</dbReference>
<keyword evidence="5" id="KW-0255">Endonuclease</keyword>
<dbReference type="GO" id="GO:0004525">
    <property type="term" value="F:ribonuclease III activity"/>
    <property type="evidence" value="ECO:0007669"/>
    <property type="project" value="InterPro"/>
</dbReference>
<keyword evidence="8" id="KW-0694">RNA-binding</keyword>
<proteinExistence type="predicted"/>
<dbReference type="SUPFAM" id="SSF69065">
    <property type="entry name" value="RNase III domain-like"/>
    <property type="match status" value="1"/>
</dbReference>
<evidence type="ECO:0000313" key="11">
    <source>
        <dbReference type="Proteomes" id="UP000249390"/>
    </source>
</evidence>
<dbReference type="PANTHER" id="PTHR14950:SF53">
    <property type="entry name" value="RIBONUCLEASE 3-LIKE PROTEIN 3 ISOFORM X1"/>
    <property type="match status" value="1"/>
</dbReference>
<keyword evidence="11" id="KW-1185">Reference proteome</keyword>
<dbReference type="SUPFAM" id="SSF54768">
    <property type="entry name" value="dsRNA-binding domain-like"/>
    <property type="match status" value="1"/>
</dbReference>